<keyword evidence="14" id="KW-1185">Reference proteome</keyword>
<evidence type="ECO:0000256" key="10">
    <source>
        <dbReference type="RuleBase" id="RU369019"/>
    </source>
</evidence>
<comment type="subcellular location">
    <subcellularLocation>
        <location evidence="10">Endoplasmic reticulum membrane</location>
        <topology evidence="10">Single-pass type II membrane protein</topology>
    </subcellularLocation>
    <subcellularLocation>
        <location evidence="10">Golgi apparatus membrane</location>
        <topology evidence="10">Single-pass type II membrane protein</topology>
    </subcellularLocation>
</comment>
<evidence type="ECO:0000256" key="2">
    <source>
        <dbReference type="ARBA" id="ARBA00022574"/>
    </source>
</evidence>
<evidence type="ECO:0000256" key="6">
    <source>
        <dbReference type="ARBA" id="ARBA00022892"/>
    </source>
</evidence>
<protein>
    <recommendedName>
        <fullName evidence="10">Guanine nucleotide-exchange factor SEC12</fullName>
    </recommendedName>
</protein>
<dbReference type="EMBL" id="PUHW01000004">
    <property type="protein sequence ID" value="KAG0691271.1"/>
    <property type="molecule type" value="Genomic_DNA"/>
</dbReference>
<dbReference type="PANTHER" id="PTHR23284">
    <property type="entry name" value="PROLACTIN REGULATORY ELEMENT BINDING PROTEIN"/>
    <property type="match status" value="1"/>
</dbReference>
<evidence type="ECO:0000256" key="1">
    <source>
        <dbReference type="ARBA" id="ARBA00022448"/>
    </source>
</evidence>
<dbReference type="GO" id="GO:0015031">
    <property type="term" value="P:protein transport"/>
    <property type="evidence" value="ECO:0007669"/>
    <property type="project" value="UniProtKB-KW"/>
</dbReference>
<dbReference type="Proteomes" id="UP000697127">
    <property type="component" value="Unassembled WGS sequence"/>
</dbReference>
<organism evidence="13 14">
    <name type="scientific">Pichia californica</name>
    <dbReference type="NCBI Taxonomy" id="460514"/>
    <lineage>
        <taxon>Eukaryota</taxon>
        <taxon>Fungi</taxon>
        <taxon>Dikarya</taxon>
        <taxon>Ascomycota</taxon>
        <taxon>Saccharomycotina</taxon>
        <taxon>Pichiomycetes</taxon>
        <taxon>Pichiales</taxon>
        <taxon>Pichiaceae</taxon>
        <taxon>Pichia</taxon>
    </lineage>
</organism>
<name>A0A9P6WQK0_9ASCO</name>
<keyword evidence="9 10" id="KW-0472">Membrane</keyword>
<comment type="similarity">
    <text evidence="10">Belongs to the WD repeat SEC12 family.</text>
</comment>
<accession>A0A9P6WQK0</accession>
<feature type="region of interest" description="Disordered" evidence="12">
    <location>
        <begin position="777"/>
        <end position="797"/>
    </location>
</feature>
<dbReference type="SUPFAM" id="SSF69322">
    <property type="entry name" value="Tricorn protease domain 2"/>
    <property type="match status" value="1"/>
</dbReference>
<dbReference type="GO" id="GO:0005085">
    <property type="term" value="F:guanyl-nucleotide exchange factor activity"/>
    <property type="evidence" value="ECO:0007669"/>
    <property type="project" value="InterPro"/>
</dbReference>
<dbReference type="GO" id="GO:0006888">
    <property type="term" value="P:endoplasmic reticulum to Golgi vesicle-mediated transport"/>
    <property type="evidence" value="ECO:0007669"/>
    <property type="project" value="UniProtKB-UniRule"/>
</dbReference>
<keyword evidence="2 10" id="KW-0853">WD repeat</keyword>
<reference evidence="13" key="1">
    <citation type="submission" date="2020-11" db="EMBL/GenBank/DDBJ databases">
        <title>Kefir isolates.</title>
        <authorList>
            <person name="Marcisauskas S."/>
            <person name="Kim Y."/>
            <person name="Blasche S."/>
        </authorList>
    </citation>
    <scope>NUCLEOTIDE SEQUENCE</scope>
    <source>
        <strain evidence="13">Olga-1</strain>
    </source>
</reference>
<gene>
    <name evidence="13" type="primary">SEC12</name>
    <name evidence="13" type="ORF">C6P40_003522</name>
</gene>
<keyword evidence="3 10" id="KW-0812">Transmembrane</keyword>
<keyword evidence="5 10" id="KW-0256">Endoplasmic reticulum</keyword>
<dbReference type="OrthoDB" id="2013972at2759"/>
<comment type="function">
    <text evidence="10">Guanine nucleotide-exchange factor (GEF) required for the formation or budding of transport vesicles from the ER.</text>
</comment>
<dbReference type="InterPro" id="IPR045260">
    <property type="entry name" value="Sec12-like"/>
</dbReference>
<evidence type="ECO:0000313" key="13">
    <source>
        <dbReference type="EMBL" id="KAG0691271.1"/>
    </source>
</evidence>
<dbReference type="GO" id="GO:0000139">
    <property type="term" value="C:Golgi membrane"/>
    <property type="evidence" value="ECO:0007669"/>
    <property type="project" value="UniProtKB-SubCell"/>
</dbReference>
<evidence type="ECO:0000256" key="3">
    <source>
        <dbReference type="ARBA" id="ARBA00022692"/>
    </source>
</evidence>
<sequence length="837" mass="91494">MVKLKSHSINVGYPVYGAQFVNNNTLIVAGGGGDGNNGIPNKMTAILIQPDNIKKPLKRYRELTLSATEDSVMSLAVGNGTIIAGINENPLMMSKGVNKHLRKFKFENDHLKFVESCQIHPNTSSTIYQKITAISHDGSIGVIVMSDSPSSVYIVETIKDMEEKFKIVTEGDVKDVTISMDGKLMCYITASVFEVISLVTGRSVYKSNIEFIMSKIRFLDNNDVIISGSKNKDAVIAKFSISTSKIIDQRVVFKNLKGITSMDVNVKNNLTVLATSNYSLLIIRSSDLKIVKILNKVHEFAITKVTFSDDGKYLASTSAANSVNVIEIPTNFSASKSVLATLFQYIFSIILIALLSIGAQFLYANGYLNVAVNKVVEIYETFKPQDSSEYFTMEPISSRTSTASFMSRSKTSMREPMSTAISTSISSSIEEITNISSEVLSSVLDNTDYLVGDVTSTTTGETASSTTETPFYSSSDYVSSISEEIIPTEHEILQQSIIDSDVVDATIKDDIISSHDIDLTDYELSITETASLDEHFDEPVSTTFSPVSETSIDFLDSTAIKEVTREVVKEVVKEITSTIVATETSVHTSIHTSTSLVTSVETVVSTETSVSISTSVILVTVTQEPDENSQTVDSPKHFQVELKEIENDERDDDIIVVVDEENHTIETLNSEEIGSIAKDSVSIQIEPTTIVYNDSKEAIADQEKQVKEELEQIEESKTVEAEVSIQIEPSSVIYENPVEAAENERSLVEEELQNTATAVAPSLDINPITPIMMHQADGAETTERTTTSTTSATLSPSLDIKPITPIMMLQADGPETTEIITSETVATAESMLDKDEL</sequence>
<dbReference type="GO" id="GO:0005789">
    <property type="term" value="C:endoplasmic reticulum membrane"/>
    <property type="evidence" value="ECO:0007669"/>
    <property type="project" value="UniProtKB-SubCell"/>
</dbReference>
<evidence type="ECO:0000256" key="7">
    <source>
        <dbReference type="ARBA" id="ARBA00022927"/>
    </source>
</evidence>
<feature type="transmembrane region" description="Helical" evidence="10">
    <location>
        <begin position="342"/>
        <end position="363"/>
    </location>
</feature>
<feature type="coiled-coil region" evidence="11">
    <location>
        <begin position="692"/>
        <end position="758"/>
    </location>
</feature>
<feature type="compositionally biased region" description="Low complexity" evidence="12">
    <location>
        <begin position="784"/>
        <end position="793"/>
    </location>
</feature>
<evidence type="ECO:0000256" key="5">
    <source>
        <dbReference type="ARBA" id="ARBA00022824"/>
    </source>
</evidence>
<dbReference type="Gene3D" id="2.130.10.10">
    <property type="entry name" value="YVTN repeat-like/Quinoprotein amine dehydrogenase"/>
    <property type="match status" value="1"/>
</dbReference>
<evidence type="ECO:0000256" key="11">
    <source>
        <dbReference type="SAM" id="Coils"/>
    </source>
</evidence>
<keyword evidence="8 10" id="KW-1133">Transmembrane helix</keyword>
<comment type="caution">
    <text evidence="13">The sequence shown here is derived from an EMBL/GenBank/DDBJ whole genome shotgun (WGS) entry which is preliminary data.</text>
</comment>
<keyword evidence="7 10" id="KW-0653">Protein transport</keyword>
<dbReference type="InterPro" id="IPR015943">
    <property type="entry name" value="WD40/YVTN_repeat-like_dom_sf"/>
</dbReference>
<proteinExistence type="inferred from homology"/>
<dbReference type="AlphaFoldDB" id="A0A9P6WQK0"/>
<evidence type="ECO:0000256" key="4">
    <source>
        <dbReference type="ARBA" id="ARBA00022737"/>
    </source>
</evidence>
<keyword evidence="4 10" id="KW-0677">Repeat</keyword>
<keyword evidence="1 10" id="KW-0813">Transport</keyword>
<evidence type="ECO:0000256" key="9">
    <source>
        <dbReference type="ARBA" id="ARBA00023136"/>
    </source>
</evidence>
<keyword evidence="11" id="KW-0175">Coiled coil</keyword>
<dbReference type="GO" id="GO:0003400">
    <property type="term" value="P:regulation of COPII vesicle coating"/>
    <property type="evidence" value="ECO:0007669"/>
    <property type="project" value="UniProtKB-UniRule"/>
</dbReference>
<evidence type="ECO:0000256" key="8">
    <source>
        <dbReference type="ARBA" id="ARBA00022989"/>
    </source>
</evidence>
<evidence type="ECO:0000313" key="14">
    <source>
        <dbReference type="Proteomes" id="UP000697127"/>
    </source>
</evidence>
<keyword evidence="6" id="KW-0931">ER-Golgi transport</keyword>
<dbReference type="PANTHER" id="PTHR23284:SF0">
    <property type="entry name" value="PROLACTIN REGULATORY ELEMENT-BINDING PROTEIN"/>
    <property type="match status" value="1"/>
</dbReference>
<evidence type="ECO:0000256" key="12">
    <source>
        <dbReference type="SAM" id="MobiDB-lite"/>
    </source>
</evidence>